<evidence type="ECO:0000256" key="1">
    <source>
        <dbReference type="ARBA" id="ARBA00004123"/>
    </source>
</evidence>
<organism evidence="11 12">
    <name type="scientific">Artemia franciscana</name>
    <name type="common">Brine shrimp</name>
    <name type="synonym">Artemia sanfranciscana</name>
    <dbReference type="NCBI Taxonomy" id="6661"/>
    <lineage>
        <taxon>Eukaryota</taxon>
        <taxon>Metazoa</taxon>
        <taxon>Ecdysozoa</taxon>
        <taxon>Arthropoda</taxon>
        <taxon>Crustacea</taxon>
        <taxon>Branchiopoda</taxon>
        <taxon>Anostraca</taxon>
        <taxon>Artemiidae</taxon>
        <taxon>Artemia</taxon>
    </lineage>
</organism>
<protein>
    <recommendedName>
        <fullName evidence="6">SOSS complex subunit A homolog</fullName>
    </recommendedName>
</protein>
<feature type="compositionally biased region" description="Basic residues" evidence="8">
    <location>
        <begin position="1026"/>
        <end position="1038"/>
    </location>
</feature>
<proteinExistence type="inferred from homology"/>
<keyword evidence="4" id="KW-0963">Cytoplasm</keyword>
<evidence type="ECO:0000259" key="10">
    <source>
        <dbReference type="Pfam" id="PF24566"/>
    </source>
</evidence>
<feature type="region of interest" description="Disordered" evidence="8">
    <location>
        <begin position="1020"/>
        <end position="1075"/>
    </location>
</feature>
<evidence type="ECO:0000256" key="7">
    <source>
        <dbReference type="ARBA" id="ARBA00054331"/>
    </source>
</evidence>
<dbReference type="GO" id="GO:0005634">
    <property type="term" value="C:nucleus"/>
    <property type="evidence" value="ECO:0007669"/>
    <property type="project" value="UniProtKB-SubCell"/>
</dbReference>
<dbReference type="Pfam" id="PF24566">
    <property type="entry name" value="HEAT_Ints3_C"/>
    <property type="match status" value="1"/>
</dbReference>
<feature type="domain" description="Integrator complex subunit 3 N-terminal" evidence="9">
    <location>
        <begin position="60"/>
        <end position="461"/>
    </location>
</feature>
<dbReference type="Proteomes" id="UP001187531">
    <property type="component" value="Unassembled WGS sequence"/>
</dbReference>
<dbReference type="PANTHER" id="PTHR13587:SF7">
    <property type="entry name" value="INTEGRATOR COMPLEX SUBUNIT 3"/>
    <property type="match status" value="1"/>
</dbReference>
<dbReference type="Pfam" id="PF10189">
    <property type="entry name" value="Ints3_N"/>
    <property type="match status" value="1"/>
</dbReference>
<comment type="function">
    <text evidence="7">Component of the integrator complex, a multiprotein complex that terminates RNA polymerase II (Pol II) transcription in the promoter-proximal region of genes. The integrator complex provides a quality checkpoint during transcription elongation by driving premature transcription termination of transcripts that are unfavorably configured for transcriptional elongation: the complex terminates transcription by (1) catalyzing dephosphorylation of the C-terminal domain (CTD) of Pol II subunit Polr2A/Rbp1 and Spt5, and (2) degrading the exiting nascent RNA transcript via endonuclease activity. The integrator complex is also involved in the 3'-end processing of the U7 snRNA, and also the spliceosomal snRNAs U1, U2, U4 and U5.</text>
</comment>
<comment type="subcellular location">
    <subcellularLocation>
        <location evidence="2">Cytoplasm</location>
    </subcellularLocation>
    <subcellularLocation>
        <location evidence="1">Nucleus</location>
    </subcellularLocation>
</comment>
<evidence type="ECO:0000256" key="4">
    <source>
        <dbReference type="ARBA" id="ARBA00022490"/>
    </source>
</evidence>
<keyword evidence="5" id="KW-0539">Nucleus</keyword>
<evidence type="ECO:0000256" key="3">
    <source>
        <dbReference type="ARBA" id="ARBA00006130"/>
    </source>
</evidence>
<dbReference type="PANTHER" id="PTHR13587">
    <property type="entry name" value="INTEGRATOR COMPLEX SUBUNIT 3"/>
    <property type="match status" value="1"/>
</dbReference>
<evidence type="ECO:0000259" key="9">
    <source>
        <dbReference type="Pfam" id="PF10189"/>
    </source>
</evidence>
<reference evidence="11" key="1">
    <citation type="submission" date="2023-07" db="EMBL/GenBank/DDBJ databases">
        <title>Chromosome-level genome assembly of Artemia franciscana.</title>
        <authorList>
            <person name="Jo E."/>
        </authorList>
    </citation>
    <scope>NUCLEOTIDE SEQUENCE</scope>
    <source>
        <tissue evidence="11">Whole body</tissue>
    </source>
</reference>
<feature type="domain" description="Ints3-like C-terminal" evidence="10">
    <location>
        <begin position="590"/>
        <end position="1016"/>
    </location>
</feature>
<evidence type="ECO:0000256" key="5">
    <source>
        <dbReference type="ARBA" id="ARBA00023242"/>
    </source>
</evidence>
<evidence type="ECO:0000256" key="2">
    <source>
        <dbReference type="ARBA" id="ARBA00004496"/>
    </source>
</evidence>
<comment type="similarity">
    <text evidence="3">Belongs to the Integrator subunit 3 family.</text>
</comment>
<feature type="region of interest" description="Disordered" evidence="8">
    <location>
        <begin position="911"/>
        <end position="942"/>
    </location>
</feature>
<dbReference type="GO" id="GO:0005737">
    <property type="term" value="C:cytoplasm"/>
    <property type="evidence" value="ECO:0007669"/>
    <property type="project" value="UniProtKB-SubCell"/>
</dbReference>
<evidence type="ECO:0000256" key="6">
    <source>
        <dbReference type="ARBA" id="ARBA00032741"/>
    </source>
</evidence>
<dbReference type="InterPro" id="IPR045334">
    <property type="entry name" value="INTS3"/>
</dbReference>
<keyword evidence="12" id="KW-1185">Reference proteome</keyword>
<name>A0AA88KSP5_ARTSF</name>
<gene>
    <name evidence="11" type="ORF">QYM36_017185</name>
</gene>
<evidence type="ECO:0000313" key="11">
    <source>
        <dbReference type="EMBL" id="KAK2705058.1"/>
    </source>
</evidence>
<evidence type="ECO:0000313" key="12">
    <source>
        <dbReference type="Proteomes" id="UP001187531"/>
    </source>
</evidence>
<comment type="caution">
    <text evidence="11">The sequence shown here is derived from an EMBL/GenBank/DDBJ whole genome shotgun (WGS) entry which is preliminary data.</text>
</comment>
<dbReference type="AlphaFoldDB" id="A0AA88KSP5"/>
<dbReference type="InterPro" id="IPR019333">
    <property type="entry name" value="INTS3_N"/>
</dbReference>
<dbReference type="EMBL" id="JAVRJZ010000021">
    <property type="protein sequence ID" value="KAK2705058.1"/>
    <property type="molecule type" value="Genomic_DNA"/>
</dbReference>
<dbReference type="InterPro" id="IPR056518">
    <property type="entry name" value="HEAT_Ints3_C"/>
</dbReference>
<evidence type="ECO:0000256" key="8">
    <source>
        <dbReference type="SAM" id="MobiDB-lite"/>
    </source>
</evidence>
<sequence length="1075" mass="121035">MEALKTQGRLFSTSAVDPKDELEEKFERCVHSVNELTKGLADKDAHDALISAACKDARSNEEISFGLTYIVLTDHTSAPKSYRDLSLITRDGFQIIINVLNQISTEKYLKLTDIGRIQLIWLTREISRAGGANFERLLFSLLRNIAGGDVSQKNLWLADHLLDIFIEQRAWLDRNPFMVASVVYTYLRLMEDHMYPNLHSLLRKEASFISSLIRERFGDCISIGRDLVRALQNVARLQEFESIWKDLLWNPKALATNLTGVSQLLSSRTSRHYLVSRVTPDMEKKILFLTSSVRFGNHKRYQDWFQRQYLSTPESQTLRCDLIRYIVGVIHPPNEVLSSDIMPRWAVIGWLLTTCTVSVVTANCKLALFYDWFFYDVEKDNIMNIEPAILLMVNSMKYHPLTTVSLLDFLCRITPNFYPSLSDRVRQGIQTSLRQILKKGVLPSLAPIVDNQKIERDLKSLAIEMFPEFLTSNDGEVHRLDDATIARNDFESPTPGDVLSDIMETNHGSTVLDEPVFSDDEESSDESKLKVQQASLEVKEKPRSSPVPKVSISKAPLPSLNQILTSVVSDQIDLATSMAALEGQPSLTSCIEKLRDEVDDETRCEIVEELVQLIVKDEVDSEERLALAECVAVILSPQMECKIYPELPTPESLEESTSSPFHVLFRALCEMTDDDPGREPLLDFLASLHKVQSRIAYHLLYFLRASRSAEGRSTVYEAFCQARATPLMEALFADMKVCQEDDVQLFCWLVPVLYTWFPLVTVGNSQLLRLVVGTVDSVQLVDLISLILQGRLVILPPDSTLISLLDSSLSWDTFEQMALWQLVAAHGVSLQSLLPLIPLVKYPENSEAITSLLIMLRKERPNSELVGLLLKRQVHHSDTLVPSLLAYWSRQYRGALSDAVVSQLQTSISQSKPSISSPLKRKRATQSGKTKDPEPPPEPKGLDVNLERMLGHLDSMRQCVLGTNGCLVYNLGLSSANQKVQENFFCLDNLQNALAQVQSLCTDLQKGRFSDLFALADTDVEAPPGKRGRKPTKSKGRQIVKQDSDSSDVSSEEEVIKQRPVKKRRKAAQLGSDSD</sequence>
<accession>A0AA88KSP5</accession>